<protein>
    <submittedName>
        <fullName evidence="1">Uncharacterized protein</fullName>
    </submittedName>
</protein>
<dbReference type="Proteomes" id="UP001165297">
    <property type="component" value="Unassembled WGS sequence"/>
</dbReference>
<evidence type="ECO:0000313" key="2">
    <source>
        <dbReference type="Proteomes" id="UP001165297"/>
    </source>
</evidence>
<gene>
    <name evidence="1" type="ORF">LGH70_06100</name>
</gene>
<dbReference type="EMBL" id="JAJADQ010000002">
    <property type="protein sequence ID" value="MCB2377145.1"/>
    <property type="molecule type" value="Genomic_DNA"/>
</dbReference>
<accession>A0ABS8A9S4</accession>
<organism evidence="1 2">
    <name type="scientific">Hymenobacter nitidus</name>
    <dbReference type="NCBI Taxonomy" id="2880929"/>
    <lineage>
        <taxon>Bacteria</taxon>
        <taxon>Pseudomonadati</taxon>
        <taxon>Bacteroidota</taxon>
        <taxon>Cytophagia</taxon>
        <taxon>Cytophagales</taxon>
        <taxon>Hymenobacteraceae</taxon>
        <taxon>Hymenobacter</taxon>
    </lineage>
</organism>
<keyword evidence="2" id="KW-1185">Reference proteome</keyword>
<sequence length="98" mass="11179">MLDFYLLADSQSKSGLNHDLKYLGGIQDDLFFQLQQEGIVEPWLDYYRDFRWGSEIVNKMLLKLLQKSAASQRPARLDFIAILQKAADARSGIVAKAD</sequence>
<comment type="caution">
    <text evidence="1">The sequence shown here is derived from an EMBL/GenBank/DDBJ whole genome shotgun (WGS) entry which is preliminary data.</text>
</comment>
<name>A0ABS8A9S4_9BACT</name>
<evidence type="ECO:0000313" key="1">
    <source>
        <dbReference type="EMBL" id="MCB2377145.1"/>
    </source>
</evidence>
<reference evidence="1" key="1">
    <citation type="submission" date="2021-10" db="EMBL/GenBank/DDBJ databases">
        <authorList>
            <person name="Dean J.D."/>
            <person name="Kim M.K."/>
            <person name="Newey C.N."/>
            <person name="Stoker T.S."/>
            <person name="Thompson D.W."/>
            <person name="Grose J.H."/>
        </authorList>
    </citation>
    <scope>NUCLEOTIDE SEQUENCE</scope>
    <source>
        <strain evidence="1">BT635</strain>
    </source>
</reference>
<proteinExistence type="predicted"/>
<dbReference type="RefSeq" id="WP_226183670.1">
    <property type="nucleotide sequence ID" value="NZ_JAJADQ010000002.1"/>
</dbReference>